<evidence type="ECO:0000313" key="1">
    <source>
        <dbReference type="EMBL" id="SJM28245.1"/>
    </source>
</evidence>
<keyword evidence="2" id="KW-1185">Reference proteome</keyword>
<name>A0A2P9AAS9_9HYPH</name>
<proteinExistence type="predicted"/>
<accession>A0A2P9AAS9</accession>
<sequence length="83" mass="9326">MSAVRQPRCSRSSKVCGEASAIRLIGTERPTNRRVATRVRLLKLRRTVTVAPECAAGNLELMSRVCIPYHQQAFAAEELWSRN</sequence>
<dbReference type="AlphaFoldDB" id="A0A2P9AAS9"/>
<gene>
    <name evidence="1" type="ORF">BQ8482_110175</name>
</gene>
<reference evidence="2" key="1">
    <citation type="submission" date="2016-12" db="EMBL/GenBank/DDBJ databases">
        <authorList>
            <person name="Brunel B."/>
        </authorList>
    </citation>
    <scope>NUCLEOTIDE SEQUENCE [LARGE SCALE GENOMIC DNA]</scope>
</reference>
<evidence type="ECO:0000313" key="2">
    <source>
        <dbReference type="Proteomes" id="UP000245698"/>
    </source>
</evidence>
<dbReference type="Proteomes" id="UP000245698">
    <property type="component" value="Unassembled WGS sequence"/>
</dbReference>
<organism evidence="1 2">
    <name type="scientific">Mesorhizobium delmotii</name>
    <dbReference type="NCBI Taxonomy" id="1631247"/>
    <lineage>
        <taxon>Bacteria</taxon>
        <taxon>Pseudomonadati</taxon>
        <taxon>Pseudomonadota</taxon>
        <taxon>Alphaproteobacteria</taxon>
        <taxon>Hyphomicrobiales</taxon>
        <taxon>Phyllobacteriaceae</taxon>
        <taxon>Mesorhizobium</taxon>
    </lineage>
</organism>
<dbReference type="EMBL" id="FUIG01000013">
    <property type="protein sequence ID" value="SJM28245.1"/>
    <property type="molecule type" value="Genomic_DNA"/>
</dbReference>
<protein>
    <submittedName>
        <fullName evidence="1">Uncharacterized protein</fullName>
    </submittedName>
</protein>